<sequence length="252" mass="28584">MSISNVVALKEVVSQHETAPLDDVANAINIKLRLADRSDNTASNHRLAAGQMLVTLRKRVEGEGLNWWKWAAGRFDRSRKDIEKIMRLAKSDDPVVAAETERAEARTRMANLRSDPERAVRSGPVERTVRSTQFVERALALVEQMDDGEREEFITKLPDKRRGKDGKSYPAKFTKASKPKRARAEPDASIEDQINRNTRELSDFIDGYCERTEGWFAEHRAAIDIEGKGSLLRFLYSSADKLMRLAQALDDR</sequence>
<feature type="region of interest" description="Disordered" evidence="1">
    <location>
        <begin position="106"/>
        <end position="125"/>
    </location>
</feature>
<name>A0A810BJ71_9BRAD</name>
<accession>A0A810BJ71</accession>
<evidence type="ECO:0000313" key="2">
    <source>
        <dbReference type="EMBL" id="BCE75560.1"/>
    </source>
</evidence>
<gene>
    <name evidence="2" type="ORF">XF8B_56710</name>
</gene>
<dbReference type="RefSeq" id="WP_304489189.1">
    <property type="nucleotide sequence ID" value="NZ_CP124749.1"/>
</dbReference>
<reference evidence="2" key="1">
    <citation type="submission" date="2020-05" db="EMBL/GenBank/DDBJ databases">
        <title>Complete genome sequence of Bradyrhizobium diazoefficiens XF8 isolated from soybean nodule.</title>
        <authorList>
            <person name="Noda R."/>
            <person name="Kakizaki K."/>
            <person name="Minamisawa K."/>
        </authorList>
    </citation>
    <scope>NUCLEOTIDE SEQUENCE</scope>
    <source>
        <strain evidence="2">XF8</strain>
    </source>
</reference>
<evidence type="ECO:0000256" key="1">
    <source>
        <dbReference type="SAM" id="MobiDB-lite"/>
    </source>
</evidence>
<proteinExistence type="predicted"/>
<organism evidence="2">
    <name type="scientific">Bradyrhizobium diazoefficiens</name>
    <dbReference type="NCBI Taxonomy" id="1355477"/>
    <lineage>
        <taxon>Bacteria</taxon>
        <taxon>Pseudomonadati</taxon>
        <taxon>Pseudomonadota</taxon>
        <taxon>Alphaproteobacteria</taxon>
        <taxon>Hyphomicrobiales</taxon>
        <taxon>Nitrobacteraceae</taxon>
        <taxon>Bradyrhizobium</taxon>
    </lineage>
</organism>
<protein>
    <submittedName>
        <fullName evidence="2">Uncharacterized protein</fullName>
    </submittedName>
</protein>
<dbReference type="AlphaFoldDB" id="A0A810BJ71"/>
<feature type="region of interest" description="Disordered" evidence="1">
    <location>
        <begin position="159"/>
        <end position="187"/>
    </location>
</feature>
<dbReference type="EMBL" id="AP023097">
    <property type="protein sequence ID" value="BCE75560.1"/>
    <property type="molecule type" value="Genomic_DNA"/>
</dbReference>